<evidence type="ECO:0000259" key="1">
    <source>
        <dbReference type="PROSITE" id="PS51186"/>
    </source>
</evidence>
<dbReference type="AlphaFoldDB" id="A0A537LDQ6"/>
<proteinExistence type="predicted"/>
<dbReference type="InterPro" id="IPR016181">
    <property type="entry name" value="Acyl_CoA_acyltransferase"/>
</dbReference>
<dbReference type="EMBL" id="VBAI01000006">
    <property type="protein sequence ID" value="TMJ13505.1"/>
    <property type="molecule type" value="Genomic_DNA"/>
</dbReference>
<sequence>MGRVRALQEGDIPQVIDLHRRVLLPGAPATDGDVYRAYFKEMFLDPPWVLDQPSLVYEDGNGAPVGFLGIMPRRMTVHGRPISAVITAHFIVEPAYRASLAGIELIKTLLAGRQDLTVADEAGEVSRKLFEGLGARTALLYSLYWVRVLRPAEFAAARSGRGSPAWTALSRLVDAAAARLPGNPLRTSAPTMLGDNLDGETLAACVNEFTQTRALRPAYDGQTARLLLELLARKPGSGRLHKVLVRGPSSEIVGWYLYCGSRGGVGEVLQVGAREDQIGEVLDYLFAQARHEGMLALVGRIDPRLIAAYSARGCFFRHRGNWTLVHSRDPHVTQAFQDGDAFFSRLESEWYMRFQDGGSS</sequence>
<evidence type="ECO:0000313" key="2">
    <source>
        <dbReference type="EMBL" id="TMJ06130.1"/>
    </source>
</evidence>
<dbReference type="Proteomes" id="UP000318661">
    <property type="component" value="Unassembled WGS sequence"/>
</dbReference>
<dbReference type="EMBL" id="VBAJ01000235">
    <property type="protein sequence ID" value="TMJ06130.1"/>
    <property type="molecule type" value="Genomic_DNA"/>
</dbReference>
<dbReference type="Gene3D" id="3.40.630.30">
    <property type="match status" value="1"/>
</dbReference>
<accession>A0A537LDQ6</accession>
<dbReference type="InterPro" id="IPR000182">
    <property type="entry name" value="GNAT_dom"/>
</dbReference>
<protein>
    <recommendedName>
        <fullName evidence="1">N-acetyltransferase domain-containing protein</fullName>
    </recommendedName>
</protein>
<gene>
    <name evidence="3" type="ORF">E6G98_00185</name>
    <name evidence="2" type="ORF">E6G99_09155</name>
</gene>
<dbReference type="Proteomes" id="UP000315217">
    <property type="component" value="Unassembled WGS sequence"/>
</dbReference>
<organism evidence="2 5">
    <name type="scientific">Candidatus Segetimicrobium genomatis</name>
    <dbReference type="NCBI Taxonomy" id="2569760"/>
    <lineage>
        <taxon>Bacteria</taxon>
        <taxon>Bacillati</taxon>
        <taxon>Candidatus Sysuimicrobiota</taxon>
        <taxon>Candidatus Sysuimicrobiia</taxon>
        <taxon>Candidatus Sysuimicrobiales</taxon>
        <taxon>Candidatus Segetimicrobiaceae</taxon>
        <taxon>Candidatus Segetimicrobium</taxon>
    </lineage>
</organism>
<evidence type="ECO:0000313" key="3">
    <source>
        <dbReference type="EMBL" id="TMJ13505.1"/>
    </source>
</evidence>
<evidence type="ECO:0000313" key="5">
    <source>
        <dbReference type="Proteomes" id="UP000318661"/>
    </source>
</evidence>
<dbReference type="GO" id="GO:0016747">
    <property type="term" value="F:acyltransferase activity, transferring groups other than amino-acyl groups"/>
    <property type="evidence" value="ECO:0007669"/>
    <property type="project" value="InterPro"/>
</dbReference>
<name>A0A537LDQ6_9BACT</name>
<feature type="domain" description="N-acetyltransferase" evidence="1">
    <location>
        <begin position="2"/>
        <end position="153"/>
    </location>
</feature>
<comment type="caution">
    <text evidence="2">The sequence shown here is derived from an EMBL/GenBank/DDBJ whole genome shotgun (WGS) entry which is preliminary data.</text>
</comment>
<evidence type="ECO:0000313" key="4">
    <source>
        <dbReference type="Proteomes" id="UP000315217"/>
    </source>
</evidence>
<dbReference type="SUPFAM" id="SSF55729">
    <property type="entry name" value="Acyl-CoA N-acyltransferases (Nat)"/>
    <property type="match status" value="1"/>
</dbReference>
<dbReference type="PROSITE" id="PS51186">
    <property type="entry name" value="GNAT"/>
    <property type="match status" value="1"/>
</dbReference>
<reference evidence="4 5" key="1">
    <citation type="journal article" date="2019" name="Nat. Microbiol.">
        <title>Mediterranean grassland soil C-N compound turnover is dependent on rainfall and depth, and is mediated by genomically divergent microorganisms.</title>
        <authorList>
            <person name="Diamond S."/>
            <person name="Andeer P.F."/>
            <person name="Li Z."/>
            <person name="Crits-Christoph A."/>
            <person name="Burstein D."/>
            <person name="Anantharaman K."/>
            <person name="Lane K.R."/>
            <person name="Thomas B.C."/>
            <person name="Pan C."/>
            <person name="Northen T.R."/>
            <person name="Banfield J.F."/>
        </authorList>
    </citation>
    <scope>NUCLEOTIDE SEQUENCE [LARGE SCALE GENOMIC DNA]</scope>
    <source>
        <strain evidence="3">NP_1</strain>
        <strain evidence="2">NP_2</strain>
    </source>
</reference>